<protein>
    <recommendedName>
        <fullName evidence="2">DUF6533 domain-containing protein</fullName>
    </recommendedName>
</protein>
<dbReference type="InParanoid" id="A0A0D0ANV5"/>
<dbReference type="OrthoDB" id="3038503at2759"/>
<keyword evidence="1" id="KW-0812">Transmembrane</keyword>
<evidence type="ECO:0000259" key="2">
    <source>
        <dbReference type="Pfam" id="PF20151"/>
    </source>
</evidence>
<reference evidence="3 4" key="1">
    <citation type="submission" date="2014-04" db="EMBL/GenBank/DDBJ databases">
        <authorList>
            <consortium name="DOE Joint Genome Institute"/>
            <person name="Kuo A."/>
            <person name="Ruytinx J."/>
            <person name="Rineau F."/>
            <person name="Colpaert J."/>
            <person name="Kohler A."/>
            <person name="Nagy L.G."/>
            <person name="Floudas D."/>
            <person name="Copeland A."/>
            <person name="Barry K.W."/>
            <person name="Cichocki N."/>
            <person name="Veneault-Fourrey C."/>
            <person name="LaButti K."/>
            <person name="Lindquist E.A."/>
            <person name="Lipzen A."/>
            <person name="Lundell T."/>
            <person name="Morin E."/>
            <person name="Murat C."/>
            <person name="Sun H."/>
            <person name="Tunlid A."/>
            <person name="Henrissat B."/>
            <person name="Grigoriev I.V."/>
            <person name="Hibbett D.S."/>
            <person name="Martin F."/>
            <person name="Nordberg H.P."/>
            <person name="Cantor M.N."/>
            <person name="Hua S.X."/>
        </authorList>
    </citation>
    <scope>NUCLEOTIDE SEQUENCE [LARGE SCALE GENOMIC DNA]</scope>
    <source>
        <strain evidence="3 4">UH-Slu-Lm8-n1</strain>
    </source>
</reference>
<evidence type="ECO:0000256" key="1">
    <source>
        <dbReference type="SAM" id="Phobius"/>
    </source>
</evidence>
<evidence type="ECO:0000313" key="3">
    <source>
        <dbReference type="EMBL" id="KIK33688.1"/>
    </source>
</evidence>
<dbReference type="EMBL" id="KN835888">
    <property type="protein sequence ID" value="KIK33688.1"/>
    <property type="molecule type" value="Genomic_DNA"/>
</dbReference>
<name>A0A0D0ANV5_9AGAM</name>
<feature type="transmembrane region" description="Helical" evidence="1">
    <location>
        <begin position="108"/>
        <end position="128"/>
    </location>
</feature>
<keyword evidence="1" id="KW-1133">Transmembrane helix</keyword>
<evidence type="ECO:0000313" key="4">
    <source>
        <dbReference type="Proteomes" id="UP000054485"/>
    </source>
</evidence>
<dbReference type="AlphaFoldDB" id="A0A0D0ANV5"/>
<organism evidence="3 4">
    <name type="scientific">Suillus luteus UH-Slu-Lm8-n1</name>
    <dbReference type="NCBI Taxonomy" id="930992"/>
    <lineage>
        <taxon>Eukaryota</taxon>
        <taxon>Fungi</taxon>
        <taxon>Dikarya</taxon>
        <taxon>Basidiomycota</taxon>
        <taxon>Agaricomycotina</taxon>
        <taxon>Agaricomycetes</taxon>
        <taxon>Agaricomycetidae</taxon>
        <taxon>Boletales</taxon>
        <taxon>Suillineae</taxon>
        <taxon>Suillaceae</taxon>
        <taxon>Suillus</taxon>
    </lineage>
</organism>
<accession>A0A0D0ANV5</accession>
<proteinExistence type="predicted"/>
<gene>
    <name evidence="3" type="ORF">CY34DRAFT_813454</name>
</gene>
<reference evidence="4" key="2">
    <citation type="submission" date="2015-01" db="EMBL/GenBank/DDBJ databases">
        <title>Evolutionary Origins and Diversification of the Mycorrhizal Mutualists.</title>
        <authorList>
            <consortium name="DOE Joint Genome Institute"/>
            <consortium name="Mycorrhizal Genomics Consortium"/>
            <person name="Kohler A."/>
            <person name="Kuo A."/>
            <person name="Nagy L.G."/>
            <person name="Floudas D."/>
            <person name="Copeland A."/>
            <person name="Barry K.W."/>
            <person name="Cichocki N."/>
            <person name="Veneault-Fourrey C."/>
            <person name="LaButti K."/>
            <person name="Lindquist E.A."/>
            <person name="Lipzen A."/>
            <person name="Lundell T."/>
            <person name="Morin E."/>
            <person name="Murat C."/>
            <person name="Riley R."/>
            <person name="Ohm R."/>
            <person name="Sun H."/>
            <person name="Tunlid A."/>
            <person name="Henrissat B."/>
            <person name="Grigoriev I.V."/>
            <person name="Hibbett D.S."/>
            <person name="Martin F."/>
        </authorList>
    </citation>
    <scope>NUCLEOTIDE SEQUENCE [LARGE SCALE GENOMIC DNA]</scope>
    <source>
        <strain evidence="4">UH-Slu-Lm8-n1</strain>
    </source>
</reference>
<sequence>MPMQAQLNGHQRVQLCYRALCKHSVALCSELRFPDGGISSLDTKSFCTPTRSHHPSNMTVVSNDPNWWPIIDFQLSHSYWIAAAGVVVLHDWVLTLGREIELIWKPRWSLMGVLYLIIRYIGILYAVANVLLNMTLVSLTDAG</sequence>
<dbReference type="HOGENOM" id="CLU_150842_0_0_1"/>
<keyword evidence="1" id="KW-0472">Membrane</keyword>
<dbReference type="InterPro" id="IPR045340">
    <property type="entry name" value="DUF6533"/>
</dbReference>
<dbReference type="Proteomes" id="UP000054485">
    <property type="component" value="Unassembled WGS sequence"/>
</dbReference>
<keyword evidence="4" id="KW-1185">Reference proteome</keyword>
<feature type="domain" description="DUF6533" evidence="2">
    <location>
        <begin position="80"/>
        <end position="124"/>
    </location>
</feature>
<dbReference type="Pfam" id="PF20151">
    <property type="entry name" value="DUF6533"/>
    <property type="match status" value="1"/>
</dbReference>